<dbReference type="InterPro" id="IPR001750">
    <property type="entry name" value="ND/Mrp_TM"/>
</dbReference>
<feature type="transmembrane region" description="Helical" evidence="6">
    <location>
        <begin position="289"/>
        <end position="310"/>
    </location>
</feature>
<evidence type="ECO:0000259" key="7">
    <source>
        <dbReference type="Pfam" id="PF00361"/>
    </source>
</evidence>
<dbReference type="Gene3D" id="1.20.5.2700">
    <property type="match status" value="1"/>
</dbReference>
<evidence type="ECO:0000256" key="2">
    <source>
        <dbReference type="ARBA" id="ARBA00022692"/>
    </source>
</evidence>
<dbReference type="GO" id="GO:0016020">
    <property type="term" value="C:membrane"/>
    <property type="evidence" value="ECO:0007669"/>
    <property type="project" value="UniProtKB-SubCell"/>
</dbReference>
<feature type="domain" description="NADH:quinone oxidoreductase/Mrp antiporter transmembrane" evidence="7">
    <location>
        <begin position="143"/>
        <end position="422"/>
    </location>
</feature>
<dbReference type="KEGG" id="epl:P4G45_10800"/>
<feature type="transmembrane region" description="Helical" evidence="6">
    <location>
        <begin position="37"/>
        <end position="58"/>
    </location>
</feature>
<dbReference type="InterPro" id="IPR003945">
    <property type="entry name" value="NU5C-like"/>
</dbReference>
<feature type="transmembrane region" description="Helical" evidence="6">
    <location>
        <begin position="480"/>
        <end position="501"/>
    </location>
</feature>
<accession>A0AAU7CUL3</accession>
<feature type="transmembrane region" description="Helical" evidence="6">
    <location>
        <begin position="317"/>
        <end position="339"/>
    </location>
</feature>
<evidence type="ECO:0000256" key="4">
    <source>
        <dbReference type="ARBA" id="ARBA00023136"/>
    </source>
</evidence>
<dbReference type="GO" id="GO:0015990">
    <property type="term" value="P:electron transport coupled proton transport"/>
    <property type="evidence" value="ECO:0007669"/>
    <property type="project" value="TreeGrafter"/>
</dbReference>
<feature type="transmembrane region" description="Helical" evidence="6">
    <location>
        <begin position="635"/>
        <end position="657"/>
    </location>
</feature>
<dbReference type="GO" id="GO:0012505">
    <property type="term" value="C:endomembrane system"/>
    <property type="evidence" value="ECO:0007669"/>
    <property type="project" value="UniProtKB-SubCell"/>
</dbReference>
<evidence type="ECO:0000259" key="8">
    <source>
        <dbReference type="Pfam" id="PF00662"/>
    </source>
</evidence>
<feature type="transmembrane region" description="Helical" evidence="6">
    <location>
        <begin position="426"/>
        <end position="446"/>
    </location>
</feature>
<feature type="transmembrane region" description="Helical" evidence="6">
    <location>
        <begin position="259"/>
        <end position="277"/>
    </location>
</feature>
<feature type="domain" description="NADH-Ubiquinone oxidoreductase (complex I) chain 5 N-terminal" evidence="8">
    <location>
        <begin position="77"/>
        <end position="127"/>
    </location>
</feature>
<dbReference type="PANTHER" id="PTHR42829:SF2">
    <property type="entry name" value="NADH-UBIQUINONE OXIDOREDUCTASE CHAIN 5"/>
    <property type="match status" value="1"/>
</dbReference>
<feature type="transmembrane region" description="Helical" evidence="6">
    <location>
        <begin position="529"/>
        <end position="550"/>
    </location>
</feature>
<feature type="transmembrane region" description="Helical" evidence="6">
    <location>
        <begin position="345"/>
        <end position="366"/>
    </location>
</feature>
<evidence type="ECO:0000256" key="6">
    <source>
        <dbReference type="SAM" id="Phobius"/>
    </source>
</evidence>
<dbReference type="NCBIfam" id="NF005141">
    <property type="entry name" value="PRK06590.1"/>
    <property type="match status" value="1"/>
</dbReference>
<evidence type="ECO:0000256" key="3">
    <source>
        <dbReference type="ARBA" id="ARBA00022989"/>
    </source>
</evidence>
<keyword evidence="3 6" id="KW-1133">Transmembrane helix</keyword>
<feature type="transmembrane region" description="Helical" evidence="6">
    <location>
        <begin position="126"/>
        <end position="144"/>
    </location>
</feature>
<keyword evidence="4 6" id="KW-0472">Membrane</keyword>
<dbReference type="PANTHER" id="PTHR42829">
    <property type="entry name" value="NADH-UBIQUINONE OXIDOREDUCTASE CHAIN 5"/>
    <property type="match status" value="1"/>
</dbReference>
<comment type="subcellular location">
    <subcellularLocation>
        <location evidence="1">Endomembrane system</location>
        <topology evidence="1">Multi-pass membrane protein</topology>
    </subcellularLocation>
    <subcellularLocation>
        <location evidence="5">Membrane</location>
        <topology evidence="5">Multi-pass membrane protein</topology>
    </subcellularLocation>
</comment>
<evidence type="ECO:0000313" key="9">
    <source>
        <dbReference type="EMBL" id="XBH08980.1"/>
    </source>
</evidence>
<feature type="transmembrane region" description="Helical" evidence="6">
    <location>
        <begin position="94"/>
        <end position="114"/>
    </location>
</feature>
<dbReference type="Pfam" id="PF00361">
    <property type="entry name" value="Proton_antipo_M"/>
    <property type="match status" value="1"/>
</dbReference>
<dbReference type="AlphaFoldDB" id="A0AAU7CUL3"/>
<feature type="transmembrane region" description="Helical" evidence="6">
    <location>
        <begin position="386"/>
        <end position="406"/>
    </location>
</feature>
<dbReference type="InterPro" id="IPR001516">
    <property type="entry name" value="Proton_antipo_N"/>
</dbReference>
<feature type="transmembrane region" description="Helical" evidence="6">
    <location>
        <begin position="220"/>
        <end position="238"/>
    </location>
</feature>
<name>A0AAU7CUL3_9BACT</name>
<dbReference type="PRINTS" id="PR01434">
    <property type="entry name" value="NADHDHGNASE5"/>
</dbReference>
<organism evidence="9">
    <name type="scientific">Edaphobacter paludis</name>
    <dbReference type="NCBI Taxonomy" id="3035702"/>
    <lineage>
        <taxon>Bacteria</taxon>
        <taxon>Pseudomonadati</taxon>
        <taxon>Acidobacteriota</taxon>
        <taxon>Terriglobia</taxon>
        <taxon>Terriglobales</taxon>
        <taxon>Acidobacteriaceae</taxon>
        <taxon>Edaphobacter</taxon>
    </lineage>
</organism>
<gene>
    <name evidence="9" type="primary">nuoL</name>
    <name evidence="9" type="ORF">P4G45_10800</name>
</gene>
<dbReference type="RefSeq" id="WP_348266489.1">
    <property type="nucleotide sequence ID" value="NZ_CP121194.1"/>
</dbReference>
<proteinExistence type="predicted"/>
<dbReference type="NCBIfam" id="TIGR01974">
    <property type="entry name" value="NDH_I_L"/>
    <property type="match status" value="1"/>
</dbReference>
<dbReference type="EMBL" id="CP121194">
    <property type="protein sequence ID" value="XBH08980.1"/>
    <property type="molecule type" value="Genomic_DNA"/>
</dbReference>
<dbReference type="Pfam" id="PF00662">
    <property type="entry name" value="Proton_antipo_N"/>
    <property type="match status" value="1"/>
</dbReference>
<protein>
    <submittedName>
        <fullName evidence="9">NADH-quinone oxidoreductase subunit L</fullName>
    </submittedName>
</protein>
<dbReference type="GO" id="GO:0042773">
    <property type="term" value="P:ATP synthesis coupled electron transport"/>
    <property type="evidence" value="ECO:0007669"/>
    <property type="project" value="InterPro"/>
</dbReference>
<dbReference type="GO" id="GO:0003954">
    <property type="term" value="F:NADH dehydrogenase activity"/>
    <property type="evidence" value="ECO:0007669"/>
    <property type="project" value="TreeGrafter"/>
</dbReference>
<feature type="transmembrane region" description="Helical" evidence="6">
    <location>
        <begin position="150"/>
        <end position="168"/>
    </location>
</feature>
<evidence type="ECO:0000256" key="1">
    <source>
        <dbReference type="ARBA" id="ARBA00004127"/>
    </source>
</evidence>
<sequence>MSPQTSMTPAYYLWLIPLLPFVGFLINGTLGRKLPRAAVTAVALFFTAIPAGIVAWLWSVMTATNAPEAIHAVSRPWIAISGFQVNFDFTVDHLTLIMLGVVTGVGFLIHLYSAGYMAHEEGYWRFFAYLNLFMFFMSVLVLASSFLLLFVGWEGVGLASYLLIGFYFKKDSASDAGKKAFIVNRIGDFGFLLAMFLLVAHFGNLNFTDIFSTITQHPEWHGGFLTAIALLLVVGATGKSAQIPLYIWLPDAMEGPTPVSALIHAATMVTAGIYMVARCHTLFDRSATALIVVAIIGAATAIVAASIGMVQHDIKRVLAYSTVSQLGYMFLACGVGAYAAGIFHLLTHAFFKALLFLAAGSVIHALSGEQDMRNMGGLRKRIPITFWTMTSGVFAIAGIWPFAGFFSKDEILYQTFISDNPIAKLLWLVGLVTAGMTSFYMFRLWFKTFFGEERFEEAAHDAHSHESHDSHAHGVHESPWVMLLPLVILGILSLVGGWGHVAFGNFLDPVFGSGAVAEVATTASHSLELTLAAVSLIVVAIGFFFAWLFYYKKPGTAAALALKVKPIYSLLENKYWVDEIYGAVIVTPLLMFTRLILGGLVDTGLVNGSGALAGATTRGLSTLTRRVQSGNIRSYAGWLALGAAAILVVMIFGRSLWVH</sequence>
<evidence type="ECO:0000256" key="5">
    <source>
        <dbReference type="RuleBase" id="RU000320"/>
    </source>
</evidence>
<feature type="transmembrane region" description="Helical" evidence="6">
    <location>
        <begin position="12"/>
        <end position="30"/>
    </location>
</feature>
<reference evidence="9" key="1">
    <citation type="submission" date="2023-03" db="EMBL/GenBank/DDBJ databases">
        <title>Edaphobacter sp.</title>
        <authorList>
            <person name="Huber K.J."/>
            <person name="Papendorf J."/>
            <person name="Pilke C."/>
            <person name="Bunk B."/>
            <person name="Sproeer C."/>
            <person name="Pester M."/>
        </authorList>
    </citation>
    <scope>NUCLEOTIDE SEQUENCE</scope>
    <source>
        <strain evidence="9">DSM 109919</strain>
    </source>
</reference>
<keyword evidence="2 5" id="KW-0812">Transmembrane</keyword>
<feature type="transmembrane region" description="Helical" evidence="6">
    <location>
        <begin position="189"/>
        <end position="208"/>
    </location>
</feature>
<dbReference type="GO" id="GO:0008137">
    <property type="term" value="F:NADH dehydrogenase (ubiquinone) activity"/>
    <property type="evidence" value="ECO:0007669"/>
    <property type="project" value="InterPro"/>
</dbReference>
<dbReference type="PRINTS" id="PR01435">
    <property type="entry name" value="NPOXDRDTASE5"/>
</dbReference>
<dbReference type="InterPro" id="IPR018393">
    <property type="entry name" value="NADHpl_OxRdtase_5_subgr"/>
</dbReference>